<organism evidence="2 3">
    <name type="scientific">Methanoregula formicica (strain DSM 22288 / NBRC 105244 / SMSP)</name>
    <dbReference type="NCBI Taxonomy" id="593750"/>
    <lineage>
        <taxon>Archaea</taxon>
        <taxon>Methanobacteriati</taxon>
        <taxon>Methanobacteriota</taxon>
        <taxon>Stenosarchaea group</taxon>
        <taxon>Methanomicrobia</taxon>
        <taxon>Methanomicrobiales</taxon>
        <taxon>Methanoregulaceae</taxon>
        <taxon>Methanoregula</taxon>
    </lineage>
</organism>
<sequence>MHELAGVWTDRNGRIWIGATALFYVLVLIPFNYPGIDIFGISLRPAAFMLVTLGILFGPAAAWGLGIGNIAGDFFGGSWSAMSIFGFLVNVLIPYLSYRFFHQLMRGQAIRRDYHTIACFLATSLIVVCSCMVLLAACGTVFFDRPFLAKVLSYLGNNLFWAMVVGPAFFWLVVDAALRNNLVYGREWAERNGESRS</sequence>
<keyword evidence="3" id="KW-1185">Reference proteome</keyword>
<accession>L0HI11</accession>
<keyword evidence="1" id="KW-0472">Membrane</keyword>
<evidence type="ECO:0000313" key="3">
    <source>
        <dbReference type="Proteomes" id="UP000010824"/>
    </source>
</evidence>
<dbReference type="AlphaFoldDB" id="L0HI11"/>
<name>L0HI11_METFS</name>
<proteinExistence type="predicted"/>
<gene>
    <name evidence="2" type="ordered locus">Metfor_1945</name>
</gene>
<feature type="transmembrane region" description="Helical" evidence="1">
    <location>
        <begin position="45"/>
        <end position="65"/>
    </location>
</feature>
<dbReference type="EMBL" id="CP003167">
    <property type="protein sequence ID" value="AGB02963.1"/>
    <property type="molecule type" value="Genomic_DNA"/>
</dbReference>
<protein>
    <submittedName>
        <fullName evidence="2">QueT transporter</fullName>
    </submittedName>
</protein>
<dbReference type="OrthoDB" id="30974at2157"/>
<evidence type="ECO:0000256" key="1">
    <source>
        <dbReference type="SAM" id="Phobius"/>
    </source>
</evidence>
<dbReference type="eggNOG" id="arCOG09422">
    <property type="taxonomic scope" value="Archaea"/>
</dbReference>
<dbReference type="RefSeq" id="WP_015285926.1">
    <property type="nucleotide sequence ID" value="NC_019943.1"/>
</dbReference>
<feature type="transmembrane region" description="Helical" evidence="1">
    <location>
        <begin position="77"/>
        <end position="96"/>
    </location>
</feature>
<keyword evidence="1" id="KW-1133">Transmembrane helix</keyword>
<feature type="transmembrane region" description="Helical" evidence="1">
    <location>
        <begin position="117"/>
        <end position="143"/>
    </location>
</feature>
<keyword evidence="1" id="KW-0812">Transmembrane</keyword>
<dbReference type="GeneID" id="14308334"/>
<evidence type="ECO:0000313" key="2">
    <source>
        <dbReference type="EMBL" id="AGB02963.1"/>
    </source>
</evidence>
<dbReference type="HOGENOM" id="CLU_1381401_0_0_2"/>
<dbReference type="Proteomes" id="UP000010824">
    <property type="component" value="Chromosome"/>
</dbReference>
<feature type="transmembrane region" description="Helical" evidence="1">
    <location>
        <begin position="15"/>
        <end position="33"/>
    </location>
</feature>
<dbReference type="Pfam" id="PF06177">
    <property type="entry name" value="QueT"/>
    <property type="match status" value="1"/>
</dbReference>
<dbReference type="InParanoid" id="L0HI11"/>
<feature type="transmembrane region" description="Helical" evidence="1">
    <location>
        <begin position="159"/>
        <end position="178"/>
    </location>
</feature>
<reference evidence="2 3" key="2">
    <citation type="journal article" date="2014" name="Genome Announc.">
        <title>Complete Genome Sequence of Methanoregula formicica SMSPT, a Mesophilic Hydrogenotrophic Methanogen Isolated from a Methanogenic Upflow Anaerobic Sludge Blanket Reactor.</title>
        <authorList>
            <person name="Yamamoto K."/>
            <person name="Tamaki H."/>
            <person name="Cadillo-Quiroz H."/>
            <person name="Imachi H."/>
            <person name="Kyrpides N."/>
            <person name="Woyke T."/>
            <person name="Goodwin L."/>
            <person name="Zinder S.H."/>
            <person name="Kamagata Y."/>
            <person name="Liu W.T."/>
        </authorList>
    </citation>
    <scope>NUCLEOTIDE SEQUENCE [LARGE SCALE GENOMIC DNA]</scope>
    <source>
        <strain evidence="3">DSM 22288 / NBRC 105244 / SMSP</strain>
    </source>
</reference>
<dbReference type="InterPro" id="IPR010387">
    <property type="entry name" value="QueT"/>
</dbReference>
<dbReference type="KEGG" id="mfo:Metfor_1945"/>
<reference evidence="3" key="1">
    <citation type="submission" date="2011-12" db="EMBL/GenBank/DDBJ databases">
        <title>Complete sequence of Methanoregula formicicum SMSP.</title>
        <authorList>
            <person name="Lucas S."/>
            <person name="Han J."/>
            <person name="Lapidus A."/>
            <person name="Cheng J.-F."/>
            <person name="Goodwin L."/>
            <person name="Pitluck S."/>
            <person name="Peters L."/>
            <person name="Ovchinnikova G."/>
            <person name="Teshima H."/>
            <person name="Detter J.C."/>
            <person name="Han C."/>
            <person name="Tapia R."/>
            <person name="Land M."/>
            <person name="Hauser L."/>
            <person name="Kyrpides N."/>
            <person name="Ivanova N."/>
            <person name="Pagani I."/>
            <person name="Imachi H."/>
            <person name="Tamaki H."/>
            <person name="Sekiguchi Y."/>
            <person name="Kamagata Y."/>
            <person name="Cadillo-Quiroz H."/>
            <person name="Zinder S."/>
            <person name="Liu W.-T."/>
            <person name="Woyke T."/>
        </authorList>
    </citation>
    <scope>NUCLEOTIDE SEQUENCE [LARGE SCALE GENOMIC DNA]</scope>
    <source>
        <strain evidence="3">DSM 22288 / NBRC 105244 / SMSP</strain>
    </source>
</reference>